<sequence>MKRIFLVCLLILIAAVAFVGLVKHDPGYVLISYGLYTVESSLTVAVIALLAVMLLISFVLWLAYRLVNQSLAFNRWFSGRGHKRSREKTAQGIIAFIEGKWEKSRRLLTGAAEKSDTPLINYLFAAWASNELRDDEKTRELLAKASASNSGAAIAVEIAQAEMQIDRGYLERSLATLTRAKNEASKYPYVYKLLQQVYTGLKDWDGLANLLPELSKHKIIDKDELQALSQQCCQQQLLAIVAANTDANVNNAKEALIALWKRQNKMVSRDSASVLCYAQCLVRVADEALAEKVVRDQLNRDWQPALIDLYGVVKGADSNKQLLHAENWLKERTNDARLLLCLGRLSLRNELWGKAREYFESSNKLSANSEACAELGRLLARLGKHELSNSYFHQGLLMSTHGLPELPMPSIKA</sequence>
<dbReference type="RefSeq" id="WP_258331063.1">
    <property type="nucleotide sequence ID" value="NZ_JAPTGG010000004.1"/>
</dbReference>
<evidence type="ECO:0000313" key="13">
    <source>
        <dbReference type="Proteomes" id="UP001069090"/>
    </source>
</evidence>
<dbReference type="Proteomes" id="UP001069090">
    <property type="component" value="Unassembled WGS sequence"/>
</dbReference>
<keyword evidence="8 10" id="KW-0472">Membrane</keyword>
<evidence type="ECO:0000259" key="11">
    <source>
        <dbReference type="Pfam" id="PF07219"/>
    </source>
</evidence>
<evidence type="ECO:0000256" key="8">
    <source>
        <dbReference type="ARBA" id="ARBA00023136"/>
    </source>
</evidence>
<name>A0A9J6RJP6_9GAMM</name>
<comment type="function">
    <text evidence="1">Involved in a late step of protoheme IX synthesis.</text>
</comment>
<keyword evidence="9" id="KW-0627">Porphyrin biosynthesis</keyword>
<evidence type="ECO:0000256" key="6">
    <source>
        <dbReference type="ARBA" id="ARBA00022692"/>
    </source>
</evidence>
<keyword evidence="6 10" id="KW-0812">Transmembrane</keyword>
<accession>A0A9J6RJP6</accession>
<keyword evidence="5" id="KW-0997">Cell inner membrane</keyword>
<comment type="caution">
    <text evidence="12">The sequence shown here is derived from an EMBL/GenBank/DDBJ whole genome shotgun (WGS) entry which is preliminary data.</text>
</comment>
<dbReference type="Pfam" id="PF07219">
    <property type="entry name" value="HemY_N"/>
    <property type="match status" value="1"/>
</dbReference>
<comment type="pathway">
    <text evidence="3">Porphyrin-containing compound metabolism; protoheme biosynthesis.</text>
</comment>
<proteinExistence type="predicted"/>
<protein>
    <recommendedName>
        <fullName evidence="11">HemY N-terminal domain-containing protein</fullName>
    </recommendedName>
</protein>
<evidence type="ECO:0000256" key="10">
    <source>
        <dbReference type="SAM" id="Phobius"/>
    </source>
</evidence>
<keyword evidence="4" id="KW-1003">Cell membrane</keyword>
<dbReference type="SUPFAM" id="SSF81901">
    <property type="entry name" value="HCP-like"/>
    <property type="match status" value="1"/>
</dbReference>
<evidence type="ECO:0000256" key="4">
    <source>
        <dbReference type="ARBA" id="ARBA00022475"/>
    </source>
</evidence>
<evidence type="ECO:0000256" key="9">
    <source>
        <dbReference type="ARBA" id="ARBA00023244"/>
    </source>
</evidence>
<dbReference type="InterPro" id="IPR010817">
    <property type="entry name" value="HemY_N"/>
</dbReference>
<comment type="subcellular location">
    <subcellularLocation>
        <location evidence="2">Cell inner membrane</location>
        <topology evidence="2">Multi-pass membrane protein</topology>
    </subcellularLocation>
</comment>
<dbReference type="InterPro" id="IPR005254">
    <property type="entry name" value="Heme_biosyn_assoc_TPR_pro"/>
</dbReference>
<dbReference type="EMBL" id="JAPTGG010000004">
    <property type="protein sequence ID" value="MCZ0864910.1"/>
    <property type="molecule type" value="Genomic_DNA"/>
</dbReference>
<dbReference type="Gene3D" id="1.25.40.10">
    <property type="entry name" value="Tetratricopeptide repeat domain"/>
    <property type="match status" value="1"/>
</dbReference>
<evidence type="ECO:0000256" key="3">
    <source>
        <dbReference type="ARBA" id="ARBA00004744"/>
    </source>
</evidence>
<feature type="domain" description="HemY N-terminal" evidence="11">
    <location>
        <begin position="27"/>
        <end position="131"/>
    </location>
</feature>
<keyword evidence="13" id="KW-1185">Reference proteome</keyword>
<evidence type="ECO:0000313" key="12">
    <source>
        <dbReference type="EMBL" id="MCZ0864910.1"/>
    </source>
</evidence>
<dbReference type="GO" id="GO:0006779">
    <property type="term" value="P:porphyrin-containing compound biosynthetic process"/>
    <property type="evidence" value="ECO:0007669"/>
    <property type="project" value="UniProtKB-KW"/>
</dbReference>
<evidence type="ECO:0000256" key="5">
    <source>
        <dbReference type="ARBA" id="ARBA00022519"/>
    </source>
</evidence>
<evidence type="ECO:0000256" key="2">
    <source>
        <dbReference type="ARBA" id="ARBA00004429"/>
    </source>
</evidence>
<keyword evidence="7 10" id="KW-1133">Transmembrane helix</keyword>
<reference evidence="12 13" key="1">
    <citation type="submission" date="2022-12" db="EMBL/GenBank/DDBJ databases">
        <title>Dasania phycosphaerae sp. nov., isolated from particulate material of the south coast of Korea.</title>
        <authorList>
            <person name="Jiang Y."/>
        </authorList>
    </citation>
    <scope>NUCLEOTIDE SEQUENCE [LARGE SCALE GENOMIC DNA]</scope>
    <source>
        <strain evidence="12 13">GY-19</strain>
    </source>
</reference>
<evidence type="ECO:0000256" key="1">
    <source>
        <dbReference type="ARBA" id="ARBA00002962"/>
    </source>
</evidence>
<dbReference type="GO" id="GO:0005886">
    <property type="term" value="C:plasma membrane"/>
    <property type="evidence" value="ECO:0007669"/>
    <property type="project" value="UniProtKB-SubCell"/>
</dbReference>
<gene>
    <name evidence="12" type="ORF">O0V09_06840</name>
</gene>
<evidence type="ECO:0000256" key="7">
    <source>
        <dbReference type="ARBA" id="ARBA00022989"/>
    </source>
</evidence>
<dbReference type="InterPro" id="IPR011990">
    <property type="entry name" value="TPR-like_helical_dom_sf"/>
</dbReference>
<dbReference type="AlphaFoldDB" id="A0A9J6RJP6"/>
<dbReference type="GO" id="GO:0042168">
    <property type="term" value="P:heme metabolic process"/>
    <property type="evidence" value="ECO:0007669"/>
    <property type="project" value="InterPro"/>
</dbReference>
<organism evidence="12 13">
    <name type="scientific">Dasania phycosphaerae</name>
    <dbReference type="NCBI Taxonomy" id="2950436"/>
    <lineage>
        <taxon>Bacteria</taxon>
        <taxon>Pseudomonadati</taxon>
        <taxon>Pseudomonadota</taxon>
        <taxon>Gammaproteobacteria</taxon>
        <taxon>Cellvibrionales</taxon>
        <taxon>Spongiibacteraceae</taxon>
        <taxon>Dasania</taxon>
    </lineage>
</organism>
<feature type="transmembrane region" description="Helical" evidence="10">
    <location>
        <begin position="41"/>
        <end position="64"/>
    </location>
</feature>
<dbReference type="NCBIfam" id="TIGR00540">
    <property type="entry name" value="TPR_hemY_coli"/>
    <property type="match status" value="1"/>
</dbReference>